<dbReference type="GO" id="GO:0042973">
    <property type="term" value="F:glucan endo-1,3-beta-D-glucosidase activity"/>
    <property type="evidence" value="ECO:0007669"/>
    <property type="project" value="UniProtKB-EC"/>
</dbReference>
<keyword evidence="6" id="KW-0326">Glycosidase</keyword>
<evidence type="ECO:0000313" key="13">
    <source>
        <dbReference type="EMBL" id="KAF2687691.1"/>
    </source>
</evidence>
<evidence type="ECO:0000259" key="12">
    <source>
        <dbReference type="Pfam" id="PF17652"/>
    </source>
</evidence>
<organism evidence="13 14">
    <name type="scientific">Lentithecium fluviatile CBS 122367</name>
    <dbReference type="NCBI Taxonomy" id="1168545"/>
    <lineage>
        <taxon>Eukaryota</taxon>
        <taxon>Fungi</taxon>
        <taxon>Dikarya</taxon>
        <taxon>Ascomycota</taxon>
        <taxon>Pezizomycotina</taxon>
        <taxon>Dothideomycetes</taxon>
        <taxon>Pleosporomycetidae</taxon>
        <taxon>Pleosporales</taxon>
        <taxon>Massarineae</taxon>
        <taxon>Lentitheciaceae</taxon>
        <taxon>Lentithecium</taxon>
    </lineage>
</organism>
<evidence type="ECO:0000256" key="10">
    <source>
        <dbReference type="SAM" id="SignalP"/>
    </source>
</evidence>
<keyword evidence="10" id="KW-0732">Signal</keyword>
<name>A0A6G1JBU8_9PLEO</name>
<evidence type="ECO:0000256" key="5">
    <source>
        <dbReference type="ARBA" id="ARBA00023277"/>
    </source>
</evidence>
<evidence type="ECO:0000256" key="4">
    <source>
        <dbReference type="ARBA" id="ARBA00022801"/>
    </source>
</evidence>
<evidence type="ECO:0000256" key="1">
    <source>
        <dbReference type="ARBA" id="ARBA00000382"/>
    </source>
</evidence>
<evidence type="ECO:0000256" key="9">
    <source>
        <dbReference type="SAM" id="MobiDB-lite"/>
    </source>
</evidence>
<proteinExistence type="inferred from homology"/>
<protein>
    <recommendedName>
        <fullName evidence="3">glucan endo-1,3-beta-D-glucosidase</fullName>
        <ecNumber evidence="3">3.2.1.39</ecNumber>
    </recommendedName>
</protein>
<dbReference type="InterPro" id="IPR040720">
    <property type="entry name" value="GH81_C"/>
</dbReference>
<dbReference type="Proteomes" id="UP000799291">
    <property type="component" value="Unassembled WGS sequence"/>
</dbReference>
<dbReference type="GO" id="GO:0009986">
    <property type="term" value="C:cell surface"/>
    <property type="evidence" value="ECO:0007669"/>
    <property type="project" value="TreeGrafter"/>
</dbReference>
<evidence type="ECO:0000256" key="2">
    <source>
        <dbReference type="ARBA" id="ARBA00010730"/>
    </source>
</evidence>
<feature type="chain" id="PRO_5026155888" description="glucan endo-1,3-beta-D-glucosidase" evidence="10">
    <location>
        <begin position="20"/>
        <end position="921"/>
    </location>
</feature>
<feature type="domain" description="Glycosyl hydrolase family 81 C-terminal" evidence="12">
    <location>
        <begin position="471"/>
        <end position="822"/>
    </location>
</feature>
<reference evidence="13" key="1">
    <citation type="journal article" date="2020" name="Stud. Mycol.">
        <title>101 Dothideomycetes genomes: a test case for predicting lifestyles and emergence of pathogens.</title>
        <authorList>
            <person name="Haridas S."/>
            <person name="Albert R."/>
            <person name="Binder M."/>
            <person name="Bloem J."/>
            <person name="Labutti K."/>
            <person name="Salamov A."/>
            <person name="Andreopoulos B."/>
            <person name="Baker S."/>
            <person name="Barry K."/>
            <person name="Bills G."/>
            <person name="Bluhm B."/>
            <person name="Cannon C."/>
            <person name="Castanera R."/>
            <person name="Culley D."/>
            <person name="Daum C."/>
            <person name="Ezra D."/>
            <person name="Gonzalez J."/>
            <person name="Henrissat B."/>
            <person name="Kuo A."/>
            <person name="Liang C."/>
            <person name="Lipzen A."/>
            <person name="Lutzoni F."/>
            <person name="Magnuson J."/>
            <person name="Mondo S."/>
            <person name="Nolan M."/>
            <person name="Ohm R."/>
            <person name="Pangilinan J."/>
            <person name="Park H.-J."/>
            <person name="Ramirez L."/>
            <person name="Alfaro M."/>
            <person name="Sun H."/>
            <person name="Tritt A."/>
            <person name="Yoshinaga Y."/>
            <person name="Zwiers L.-H."/>
            <person name="Turgeon B."/>
            <person name="Goodwin S."/>
            <person name="Spatafora J."/>
            <person name="Crous P."/>
            <person name="Grigoriev I."/>
        </authorList>
    </citation>
    <scope>NUCLEOTIDE SEQUENCE</scope>
    <source>
        <strain evidence="13">CBS 122367</strain>
    </source>
</reference>
<keyword evidence="4 13" id="KW-0378">Hydrolase</keyword>
<comment type="catalytic activity">
    <reaction evidence="1">
        <text>Hydrolysis of (1-&gt;3)-beta-D-glucosidic linkages in (1-&gt;3)-beta-D-glucans.</text>
        <dbReference type="EC" id="3.2.1.39"/>
    </reaction>
</comment>
<gene>
    <name evidence="13" type="ORF">K458DRAFT_168633</name>
</gene>
<accession>A0A6G1JBU8</accession>
<feature type="compositionally biased region" description="Acidic residues" evidence="9">
    <location>
        <begin position="867"/>
        <end position="900"/>
    </location>
</feature>
<dbReference type="Pfam" id="PF17652">
    <property type="entry name" value="Glyco_hydro81C"/>
    <property type="match status" value="1"/>
</dbReference>
<dbReference type="Gene3D" id="2.70.98.30">
    <property type="entry name" value="Golgi alpha-mannosidase II, domain 4"/>
    <property type="match status" value="1"/>
</dbReference>
<dbReference type="Gene3D" id="1.20.5.420">
    <property type="entry name" value="Immunoglobulin FC, subunit C"/>
    <property type="match status" value="1"/>
</dbReference>
<keyword evidence="5" id="KW-0119">Carbohydrate metabolism</keyword>
<dbReference type="OrthoDB" id="4473401at2759"/>
<feature type="domain" description="Glycosyl hydrolase family 81 N-terminal" evidence="11">
    <location>
        <begin position="138"/>
        <end position="456"/>
    </location>
</feature>
<dbReference type="GO" id="GO:0052861">
    <property type="term" value="F:endo-1,3(4)-beta-glucanase activity"/>
    <property type="evidence" value="ECO:0007669"/>
    <property type="project" value="InterPro"/>
</dbReference>
<dbReference type="InterPro" id="IPR005200">
    <property type="entry name" value="Endo-beta-glucanase"/>
</dbReference>
<evidence type="ECO:0000313" key="14">
    <source>
        <dbReference type="Proteomes" id="UP000799291"/>
    </source>
</evidence>
<evidence type="ECO:0000256" key="6">
    <source>
        <dbReference type="ARBA" id="ARBA00023295"/>
    </source>
</evidence>
<feature type="signal peptide" evidence="10">
    <location>
        <begin position="1"/>
        <end position="19"/>
    </location>
</feature>
<dbReference type="PROSITE" id="PS52008">
    <property type="entry name" value="GH81"/>
    <property type="match status" value="1"/>
</dbReference>
<evidence type="ECO:0000259" key="11">
    <source>
        <dbReference type="Pfam" id="PF03639"/>
    </source>
</evidence>
<dbReference type="Gene3D" id="1.10.287.1170">
    <property type="entry name" value="glycoside hydrolase family 81 endo-[beta] glucanase"/>
    <property type="match status" value="1"/>
</dbReference>
<dbReference type="FunFam" id="2.70.98.30:FF:000006">
    <property type="entry name" value="Endo-1,3-beta-glucanase Engl1"/>
    <property type="match status" value="1"/>
</dbReference>
<comment type="similarity">
    <text evidence="2">Belongs to the glycosyl hydrolase 81 family.</text>
</comment>
<dbReference type="Pfam" id="PF03639">
    <property type="entry name" value="Glyco_hydro_81"/>
    <property type="match status" value="1"/>
</dbReference>
<feature type="region of interest" description="Disordered" evidence="9">
    <location>
        <begin position="849"/>
        <end position="921"/>
    </location>
</feature>
<dbReference type="AlphaFoldDB" id="A0A6G1JBU8"/>
<dbReference type="PANTHER" id="PTHR31983:SF0">
    <property type="entry name" value="GLUCAN ENDO-1,3-BETA-D-GLUCOSIDASE 2"/>
    <property type="match status" value="1"/>
</dbReference>
<keyword evidence="8" id="KW-0624">Polysaccharide degradation</keyword>
<feature type="compositionally biased region" description="Basic residues" evidence="9">
    <location>
        <begin position="905"/>
        <end position="921"/>
    </location>
</feature>
<dbReference type="GO" id="GO:0000272">
    <property type="term" value="P:polysaccharide catabolic process"/>
    <property type="evidence" value="ECO:0007669"/>
    <property type="project" value="UniProtKB-KW"/>
</dbReference>
<keyword evidence="7" id="KW-0961">Cell wall biogenesis/degradation</keyword>
<sequence>MMARLAFFLGLTQIALIQGLPAGELRRDAFDERAITLTSELPVTTIYSSPLTTLQSATESVEPSLTGIINTALPSKGFSQDPLMTSDIPEPTGTLAPIDSTLDPGPTSPLSNADANIFVPMATDAPPQQVTSRGDHVVKKINIVDKDIPIETNKFYANLFLGNQTEPVWTHPYSLLWAKGRGDTHGIAISHIERDNLTWGGDQSSGVPRYFIAPIDQQHVVLSAAELGGDTVLSTEDLTAFSVYANLAPSADSDPIISFPLVQGMGFVTGLYRKAKPQLRSGVHFRTLQYVEQLNGITYKYQLQLENDSHWLIYVTPVGSLGAPPFTLLNSSLIEGPESFVGMIQVAKNPAGDPGEKIYDSTVGVYAVNATISGTANAGVGSYTIEWGKDGVQNQTLLMFALPHHVESLDQQMTSDVLTNIELVTTTKGYARAIIADKMTMLEQNLPDTIGFAPWIPNSDGTNGGKSSTIISEAALALVRSSGTEELAQDIDKQTRLNSMYYSGKGLAKFAGIIYTMQTIANNTELAAAGLVKLKSAIDVFVQNTQPLPLVYDTVWKGVVSSGTYNNGDTGLDFGNTLYNDHHFHYGYFVYTAAIIGLLDPAWLEQGSNKAWVNMLVRDFANPSISDPYFPFQRSFDWFHGHSWAKGLFASGDGKDQESTSEDTFATYALKMWGRTSGDANMEARANLQLAVQARSLRNYFLLASDNKVQPERFLPNKVTGVLFENKVDHVTYFGDAPELVQGIHMIPINPSSPYTRPKKFVQEEWDTYFAQGRVDLVQGGWRGILYSNLVLIDPQKAFDFFASPTFDAGLLDGGASRTWYLAYTAALAAGTQPGVGVEDNVLEVQGTDAGETEVSPEETVVQQSNAEEDEEDSVPEETEVPEDEVYTEGEGSQETDTEETGGTHSRHGARRRRGPGHLTS</sequence>
<dbReference type="GO" id="GO:0071555">
    <property type="term" value="P:cell wall organization"/>
    <property type="evidence" value="ECO:0007669"/>
    <property type="project" value="UniProtKB-KW"/>
</dbReference>
<dbReference type="PANTHER" id="PTHR31983">
    <property type="entry name" value="ENDO-1,3(4)-BETA-GLUCANASE 1"/>
    <property type="match status" value="1"/>
</dbReference>
<evidence type="ECO:0000256" key="3">
    <source>
        <dbReference type="ARBA" id="ARBA00012780"/>
    </source>
</evidence>
<keyword evidence="14" id="KW-1185">Reference proteome</keyword>
<evidence type="ECO:0000256" key="7">
    <source>
        <dbReference type="ARBA" id="ARBA00023316"/>
    </source>
</evidence>
<dbReference type="InterPro" id="IPR040451">
    <property type="entry name" value="GH81_N"/>
</dbReference>
<evidence type="ECO:0000256" key="8">
    <source>
        <dbReference type="ARBA" id="ARBA00023326"/>
    </source>
</evidence>
<dbReference type="EC" id="3.2.1.39" evidence="3"/>
<dbReference type="EMBL" id="MU005574">
    <property type="protein sequence ID" value="KAF2687691.1"/>
    <property type="molecule type" value="Genomic_DNA"/>
</dbReference>